<evidence type="ECO:0000313" key="3">
    <source>
        <dbReference type="WBParaSite" id="maker-unitig_34603-snap-gene-0.2-mRNA-1"/>
    </source>
</evidence>
<dbReference type="AlphaFoldDB" id="A0A1I8FIP6"/>
<name>A0A1I8FIP6_9PLAT</name>
<feature type="region of interest" description="Disordered" evidence="1">
    <location>
        <begin position="227"/>
        <end position="279"/>
    </location>
</feature>
<reference evidence="3" key="1">
    <citation type="submission" date="2016-11" db="UniProtKB">
        <authorList>
            <consortium name="WormBaseParasite"/>
        </authorList>
    </citation>
    <scope>IDENTIFICATION</scope>
</reference>
<sequence length="411" mass="44271">CKGFERLRNLCSAPAIATVKRSGLCTVPVWPPPANAALTMCTNLGKDDFETARFLRVFQLLSGVRLCTCASGIRSSAKKPSEIAGGLAPMRCKRKKSQPGSGRRGHFTRQYANVPTDCGHMAHSSPALLPSAGRCASRLPSDTLATCCNWFKPIGKPPKADRIIVQTSGISCLAAPKEKALQILWEMAHESGLAQTIEAVGHCATYPGEEMQLRVDCDRPKRAAFQLASRPSRNSRRHRTPTRRCARMAASVPARPAPQTRPSQTSRLTPTPDWPMSSLRLATPVPPLERALPAICWPTIRRTYPAVEALPTTGRLRSRCSAGPAAHLPRSGCLQTICPRDSPLLTYSLQCLFSMPTRDQAGPIGSGAADPAQLYLVGHLVSKSVSALAILSSSAFQTDWLPHLLACAASL</sequence>
<accession>A0A1I8FIP6</accession>
<organism evidence="2 3">
    <name type="scientific">Macrostomum lignano</name>
    <dbReference type="NCBI Taxonomy" id="282301"/>
    <lineage>
        <taxon>Eukaryota</taxon>
        <taxon>Metazoa</taxon>
        <taxon>Spiralia</taxon>
        <taxon>Lophotrochozoa</taxon>
        <taxon>Platyhelminthes</taxon>
        <taxon>Rhabditophora</taxon>
        <taxon>Macrostomorpha</taxon>
        <taxon>Macrostomida</taxon>
        <taxon>Macrostomidae</taxon>
        <taxon>Macrostomum</taxon>
    </lineage>
</organism>
<feature type="compositionally biased region" description="Basic residues" evidence="1">
    <location>
        <begin position="233"/>
        <end position="246"/>
    </location>
</feature>
<proteinExistence type="predicted"/>
<dbReference type="WBParaSite" id="maker-unitig_34603-snap-gene-0.2-mRNA-1">
    <property type="protein sequence ID" value="maker-unitig_34603-snap-gene-0.2-mRNA-1"/>
    <property type="gene ID" value="maker-unitig_34603-snap-gene-0.2"/>
</dbReference>
<dbReference type="Proteomes" id="UP000095280">
    <property type="component" value="Unplaced"/>
</dbReference>
<keyword evidence="2" id="KW-1185">Reference proteome</keyword>
<protein>
    <submittedName>
        <fullName evidence="3">Alba domain-containing protein</fullName>
    </submittedName>
</protein>
<evidence type="ECO:0000313" key="2">
    <source>
        <dbReference type="Proteomes" id="UP000095280"/>
    </source>
</evidence>
<evidence type="ECO:0000256" key="1">
    <source>
        <dbReference type="SAM" id="MobiDB-lite"/>
    </source>
</evidence>
<feature type="compositionally biased region" description="Polar residues" evidence="1">
    <location>
        <begin position="260"/>
        <end position="269"/>
    </location>
</feature>